<dbReference type="PANTHER" id="PTHR12436">
    <property type="entry name" value="80 KDA MCM3-ASSOCIATED PROTEIN"/>
    <property type="match status" value="1"/>
</dbReference>
<dbReference type="Gene3D" id="1.25.40.990">
    <property type="match status" value="1"/>
</dbReference>
<reference evidence="3" key="1">
    <citation type="submission" date="2022-08" db="EMBL/GenBank/DDBJ databases">
        <authorList>
            <person name="Gutierrez-Valencia J."/>
        </authorList>
    </citation>
    <scope>NUCLEOTIDE SEQUENCE</scope>
</reference>
<organism evidence="3 4">
    <name type="scientific">Linum tenue</name>
    <dbReference type="NCBI Taxonomy" id="586396"/>
    <lineage>
        <taxon>Eukaryota</taxon>
        <taxon>Viridiplantae</taxon>
        <taxon>Streptophyta</taxon>
        <taxon>Embryophyta</taxon>
        <taxon>Tracheophyta</taxon>
        <taxon>Spermatophyta</taxon>
        <taxon>Magnoliopsida</taxon>
        <taxon>eudicotyledons</taxon>
        <taxon>Gunneridae</taxon>
        <taxon>Pentapetalae</taxon>
        <taxon>rosids</taxon>
        <taxon>fabids</taxon>
        <taxon>Malpighiales</taxon>
        <taxon>Linaceae</taxon>
        <taxon>Linum</taxon>
    </lineage>
</organism>
<feature type="compositionally biased region" description="Polar residues" evidence="1">
    <location>
        <begin position="266"/>
        <end position="277"/>
    </location>
</feature>
<dbReference type="InterPro" id="IPR005062">
    <property type="entry name" value="SAC3/GANP/THP3_conserved"/>
</dbReference>
<keyword evidence="4" id="KW-1185">Reference proteome</keyword>
<feature type="compositionally biased region" description="Polar residues" evidence="1">
    <location>
        <begin position="602"/>
        <end position="616"/>
    </location>
</feature>
<feature type="compositionally biased region" description="Pro residues" evidence="1">
    <location>
        <begin position="286"/>
        <end position="305"/>
    </location>
</feature>
<accession>A0AAV0M8W6</accession>
<dbReference type="InterPro" id="IPR000717">
    <property type="entry name" value="PCI_dom"/>
</dbReference>
<gene>
    <name evidence="3" type="ORF">LITE_LOCUS27459</name>
</gene>
<dbReference type="Proteomes" id="UP001154282">
    <property type="component" value="Unassembled WGS sequence"/>
</dbReference>
<feature type="compositionally biased region" description="Basic and acidic residues" evidence="1">
    <location>
        <begin position="662"/>
        <end position="684"/>
    </location>
</feature>
<proteinExistence type="predicted"/>
<dbReference type="InterPro" id="IPR045107">
    <property type="entry name" value="SAC3/GANP/THP3"/>
</dbReference>
<dbReference type="PROSITE" id="PS50250">
    <property type="entry name" value="PCI"/>
    <property type="match status" value="1"/>
</dbReference>
<evidence type="ECO:0000256" key="1">
    <source>
        <dbReference type="SAM" id="MobiDB-lite"/>
    </source>
</evidence>
<feature type="region of interest" description="Disordered" evidence="1">
    <location>
        <begin position="56"/>
        <end position="106"/>
    </location>
</feature>
<dbReference type="AlphaFoldDB" id="A0AAV0M8W6"/>
<feature type="region of interest" description="Disordered" evidence="1">
    <location>
        <begin position="602"/>
        <end position="691"/>
    </location>
</feature>
<feature type="compositionally biased region" description="Polar residues" evidence="1">
    <location>
        <begin position="90"/>
        <end position="106"/>
    </location>
</feature>
<evidence type="ECO:0000313" key="3">
    <source>
        <dbReference type="EMBL" id="CAI0442956.1"/>
    </source>
</evidence>
<feature type="region of interest" description="Disordered" evidence="1">
    <location>
        <begin position="260"/>
        <end position="336"/>
    </location>
</feature>
<dbReference type="PANTHER" id="PTHR12436:SF4">
    <property type="entry name" value="LEUKOCYTE RECEPTOR CLUSTER MEMBER 8"/>
    <property type="match status" value="1"/>
</dbReference>
<dbReference type="FunFam" id="1.25.40.990:FF:000005">
    <property type="entry name" value="Putative SAC3/GANP family protein"/>
    <property type="match status" value="1"/>
</dbReference>
<sequence length="1016" mass="111453">MMMNQGANAQAVAAADPNSLESRYAFDANQGHAQSYLPSASGSEAASWTVHKVEGYPSQDGVPANANYQHGQQPEPHTKNVQDGSYVAPLSSSSTVGTASAPQDYNSYTSYSNTTDPYSAYSGYYNGYQQLTNNQYSQQQPNPSYSQSVEAYQNTGAAYQPNSSFQNTGSYAGTASYSTTYYNPGNYQTAGGYPSSGYNNQPTASNSGSYANYTSYQYPNYTSDTSSAYGSGSAPTTFQQQYKQWPEYYSQTEVTCAPGTEHLSAAGNSNHGSSLPSVSGGYPTPTNQPQPQPLPLPPPPPPPSLNPTWRPETSSSVLPSMQPGGAASGAHDNYWNQTAPSFQTHLAAPTQPLYQNSLDSKTSYENFQELKTAPQGQNSQYPVYQVSQNYQPTSPTVPSFDARRVSKLQIPTNPRIASNAALGIAKTEKDGSAANSLPRPAYVSVAVQKPKDKMSSNNAADPMLKPTMYPKSLCGYVERAFGRYKDDDKKREACEAFMKEIITEAIAEGTLYTRDWDSMPLFTLPDSHSVNNENIRSPTPAAIPNYKKSPIRRSKSRWEPLPEVKMLDKPVSASNETGKFGSWDKRTFNGYSATKDNSLSSFRFSASQQKTPSKSAQRPMKRQRIVNGAGLTNNDDDASSDGDKDQSLTAYYSGAMALADNPEEKKRRESRSKRFERGQGHRPDINYFKPKNAGPANLYTKRASALMLSKSFDDSANQAVEDIDWDALTVKGTCQEIEKRFLRLTSAPDPSTVRPEDVLEKALLMVQNSQKNYLYKCDQLKSIRQDLTVQRIRNQLTVKVYETHARLAMEVGDLAEFNQCQSQLQILYSEGIEGCLMEFAAYNLLCVILHSNNKRDLLTSMSRLTQEAKEDGAVKHALAVRAAVTSGNYVAFFKLYKSAPNLNTCLMDLYVKKMRYQAAVCMSKSYRPTVPISYISQILGFSNATAEGNGEKVLTGLDECLEWLKAHGASLITDNTGEMQLDAKASSSTLFMPEPEDAVAHGDSSLAVNDFLARTS</sequence>
<evidence type="ECO:0000313" key="4">
    <source>
        <dbReference type="Proteomes" id="UP001154282"/>
    </source>
</evidence>
<protein>
    <recommendedName>
        <fullName evidence="2">PCI domain-containing protein</fullName>
    </recommendedName>
</protein>
<evidence type="ECO:0000259" key="2">
    <source>
        <dbReference type="PROSITE" id="PS50250"/>
    </source>
</evidence>
<dbReference type="GO" id="GO:0005634">
    <property type="term" value="C:nucleus"/>
    <property type="evidence" value="ECO:0007669"/>
    <property type="project" value="TreeGrafter"/>
</dbReference>
<name>A0AAV0M8W6_9ROSI</name>
<dbReference type="EMBL" id="CAMGYJ010000007">
    <property type="protein sequence ID" value="CAI0442956.1"/>
    <property type="molecule type" value="Genomic_DNA"/>
</dbReference>
<dbReference type="Pfam" id="PF03399">
    <property type="entry name" value="SAC3_GANP"/>
    <property type="match status" value="1"/>
</dbReference>
<feature type="domain" description="PCI" evidence="2">
    <location>
        <begin position="813"/>
        <end position="995"/>
    </location>
</feature>
<comment type="caution">
    <text evidence="3">The sequence shown here is derived from an EMBL/GenBank/DDBJ whole genome shotgun (WGS) entry which is preliminary data.</text>
</comment>